<evidence type="ECO:0000313" key="1">
    <source>
        <dbReference type="EMBL" id="MBH0113834.1"/>
    </source>
</evidence>
<dbReference type="SUPFAM" id="SSF53448">
    <property type="entry name" value="Nucleotide-diphospho-sugar transferases"/>
    <property type="match status" value="1"/>
</dbReference>
<comment type="caution">
    <text evidence="1">The sequence shown here is derived from an EMBL/GenBank/DDBJ whole genome shotgun (WGS) entry which is preliminary data.</text>
</comment>
<accession>A0A931HED8</accession>
<dbReference type="Proteomes" id="UP000617634">
    <property type="component" value="Unassembled WGS sequence"/>
</dbReference>
<keyword evidence="2" id="KW-1185">Reference proteome</keyword>
<dbReference type="InterPro" id="IPR029044">
    <property type="entry name" value="Nucleotide-diphossugar_trans"/>
</dbReference>
<dbReference type="EMBL" id="JADZGI010000001">
    <property type="protein sequence ID" value="MBH0113834.1"/>
    <property type="molecule type" value="Genomic_DNA"/>
</dbReference>
<dbReference type="AlphaFoldDB" id="A0A931HED8"/>
<name>A0A931HED8_9SPHN</name>
<gene>
    <name evidence="1" type="ORF">I5E68_12850</name>
</gene>
<dbReference type="Gene3D" id="3.90.550.10">
    <property type="entry name" value="Spore Coat Polysaccharide Biosynthesis Protein SpsA, Chain A"/>
    <property type="match status" value="1"/>
</dbReference>
<protein>
    <submittedName>
        <fullName evidence="1">Glycosyltransferase family 2 protein</fullName>
    </submittedName>
</protein>
<sequence length="276" mass="29616">MPVHDEIVALQSSAPLLLEGLPADARLIYVCNGCTDDSAAYLRNLRDARITLIELPKPSKSAALRAGEAACSALPRFYVDADVDVTGRTIAALARELDGDDAIELVSPQLHFDLTHCGPLARRVNALWLKLPHGSASSFQQVIGISAAGRSRWDVMPDITADDSFIAAHVPAQLRRKVTTQSATVRPPASIAALFGVRLRILKGLDELAAIGIARPRAPGQRCALRRALLDPHTTLGALVHIAIGLAAKAAYIAGMGRRGWYRDETSRARLARQSS</sequence>
<reference evidence="1" key="1">
    <citation type="submission" date="2020-11" db="EMBL/GenBank/DDBJ databases">
        <title>Novosphingobium aureum sp. nov., a marine bacterium isolated from sediment of a salt flat.</title>
        <authorList>
            <person name="Yoo Y."/>
            <person name="Kim J.-J."/>
        </authorList>
    </citation>
    <scope>NUCLEOTIDE SEQUENCE</scope>
    <source>
        <strain evidence="1">YJ-S2-02</strain>
    </source>
</reference>
<dbReference type="CDD" id="cd00761">
    <property type="entry name" value="Glyco_tranf_GTA_type"/>
    <property type="match status" value="1"/>
</dbReference>
<organism evidence="1 2">
    <name type="scientific">Novosphingobium aureum</name>
    <dbReference type="NCBI Taxonomy" id="2792964"/>
    <lineage>
        <taxon>Bacteria</taxon>
        <taxon>Pseudomonadati</taxon>
        <taxon>Pseudomonadota</taxon>
        <taxon>Alphaproteobacteria</taxon>
        <taxon>Sphingomonadales</taxon>
        <taxon>Sphingomonadaceae</taxon>
        <taxon>Novosphingobium</taxon>
    </lineage>
</organism>
<proteinExistence type="predicted"/>
<evidence type="ECO:0000313" key="2">
    <source>
        <dbReference type="Proteomes" id="UP000617634"/>
    </source>
</evidence>